<dbReference type="InterPro" id="IPR023395">
    <property type="entry name" value="MCP_dom_sf"/>
</dbReference>
<keyword evidence="4 10" id="KW-0812">Transmembrane</keyword>
<gene>
    <name evidence="12" type="ORF">KFE25_001036</name>
    <name evidence="13" type="ORF">KFE25_012038</name>
</gene>
<reference evidence="13" key="1">
    <citation type="submission" date="2021-05" db="EMBL/GenBank/DDBJ databases">
        <title>The genome of the haptophyte Pavlova lutheri (Diacronema luteri, Pavlovales) - a model for lipid biosynthesis in eukaryotic algae.</title>
        <authorList>
            <person name="Hulatt C.J."/>
            <person name="Posewitz M.C."/>
        </authorList>
    </citation>
    <scope>NUCLEOTIDE SEQUENCE</scope>
    <source>
        <strain evidence="13">NIVA-4/92</strain>
    </source>
</reference>
<evidence type="ECO:0000256" key="9">
    <source>
        <dbReference type="ARBA" id="ARBA00023136"/>
    </source>
</evidence>
<evidence type="ECO:0000256" key="1">
    <source>
        <dbReference type="ARBA" id="ARBA00004448"/>
    </source>
</evidence>
<dbReference type="EMBL" id="JAGTXO010000075">
    <property type="protein sequence ID" value="KAG8457299.1"/>
    <property type="molecule type" value="Genomic_DNA"/>
</dbReference>
<dbReference type="Gene3D" id="1.50.40.10">
    <property type="entry name" value="Mitochondrial carrier domain"/>
    <property type="match status" value="1"/>
</dbReference>
<keyword evidence="6" id="KW-0999">Mitochondrion inner membrane</keyword>
<sequence>MAAERHEPTAAQKAMSACAGAVVTSLTVTPLDVVKTRQQLWEAPAFDVSAAEDALGACAADGSCALKRSGGGGGSARLPSSLALYPRCTHYEVFHGGLCETLRPKGRDFWRPPPPAAAAYQLNTAEMFIAIARHEGLPALWQGLGPALTMSLPSTVLYMTVYDELRSRLQRSDDRALAAWAPLISGIASRSFAAAAVSPIELIRTQMQSGQWESGVGLVGGLRRTRALHGVGGLYRGLVPTLLRDIPFSGLYWTLYEASRARAADVLHWSPFAASFAAGAGSGMVAACVTTPCDVVKTRMQMALYAGAAAGGSGPVEHAARGGLVSAHGAPPVSALGTLLAIVRDDGMLALCSGMVSRMAKVAPACAIMISSYEMGKRFFTS</sequence>
<evidence type="ECO:0000256" key="5">
    <source>
        <dbReference type="ARBA" id="ARBA00022737"/>
    </source>
</evidence>
<dbReference type="EMBL" id="JAGTXO010000021">
    <property type="protein sequence ID" value="KAG8462218.1"/>
    <property type="molecule type" value="Genomic_DNA"/>
</dbReference>
<dbReference type="PANTHER" id="PTHR45760:SF2">
    <property type="entry name" value="FI19922P1-RELATED"/>
    <property type="match status" value="1"/>
</dbReference>
<evidence type="ECO:0000256" key="8">
    <source>
        <dbReference type="ARBA" id="ARBA00023128"/>
    </source>
</evidence>
<evidence type="ECO:0000313" key="13">
    <source>
        <dbReference type="EMBL" id="KAG8462218.1"/>
    </source>
</evidence>
<evidence type="ECO:0000313" key="14">
    <source>
        <dbReference type="Proteomes" id="UP000751190"/>
    </source>
</evidence>
<evidence type="ECO:0000256" key="10">
    <source>
        <dbReference type="PROSITE-ProRule" id="PRU00282"/>
    </source>
</evidence>
<keyword evidence="5" id="KW-0677">Repeat</keyword>
<accession>A0A8J6CC72</accession>
<evidence type="ECO:0000256" key="4">
    <source>
        <dbReference type="ARBA" id="ARBA00022692"/>
    </source>
</evidence>
<evidence type="ECO:0000256" key="3">
    <source>
        <dbReference type="ARBA" id="ARBA00022448"/>
    </source>
</evidence>
<feature type="repeat" description="Solcar" evidence="10">
    <location>
        <begin position="270"/>
        <end position="379"/>
    </location>
</feature>
<name>A0A8J6CC72_DIALT</name>
<dbReference type="AlphaFoldDB" id="A0A8J6CC72"/>
<comment type="similarity">
    <text evidence="2 11">Belongs to the mitochondrial carrier (TC 2.A.29) family.</text>
</comment>
<dbReference type="OMA" id="YWWGYES"/>
<evidence type="ECO:0000313" key="12">
    <source>
        <dbReference type="EMBL" id="KAG8457299.1"/>
    </source>
</evidence>
<feature type="repeat" description="Solcar" evidence="10">
    <location>
        <begin position="8"/>
        <end position="168"/>
    </location>
</feature>
<comment type="subcellular location">
    <subcellularLocation>
        <location evidence="1">Mitochondrion inner membrane</location>
        <topology evidence="1">Multi-pass membrane protein</topology>
    </subcellularLocation>
</comment>
<dbReference type="InterPro" id="IPR018108">
    <property type="entry name" value="MCP_transmembrane"/>
</dbReference>
<evidence type="ECO:0000256" key="2">
    <source>
        <dbReference type="ARBA" id="ARBA00006375"/>
    </source>
</evidence>
<proteinExistence type="inferred from homology"/>
<dbReference type="InterPro" id="IPR045315">
    <property type="entry name" value="Mtm1-like"/>
</dbReference>
<keyword evidence="14" id="KW-1185">Reference proteome</keyword>
<dbReference type="Proteomes" id="UP000751190">
    <property type="component" value="Unassembled WGS sequence"/>
</dbReference>
<dbReference type="GO" id="GO:0005743">
    <property type="term" value="C:mitochondrial inner membrane"/>
    <property type="evidence" value="ECO:0007669"/>
    <property type="project" value="UniProtKB-SubCell"/>
</dbReference>
<dbReference type="GO" id="GO:1990542">
    <property type="term" value="P:mitochondrial transmembrane transport"/>
    <property type="evidence" value="ECO:0007669"/>
    <property type="project" value="InterPro"/>
</dbReference>
<dbReference type="OrthoDB" id="1747031at2759"/>
<evidence type="ECO:0000256" key="6">
    <source>
        <dbReference type="ARBA" id="ARBA00022792"/>
    </source>
</evidence>
<feature type="repeat" description="Solcar" evidence="10">
    <location>
        <begin position="177"/>
        <end position="262"/>
    </location>
</feature>
<keyword evidence="9 10" id="KW-0472">Membrane</keyword>
<evidence type="ECO:0000256" key="11">
    <source>
        <dbReference type="RuleBase" id="RU000488"/>
    </source>
</evidence>
<dbReference type="Pfam" id="PF00153">
    <property type="entry name" value="Mito_carr"/>
    <property type="match status" value="3"/>
</dbReference>
<evidence type="ECO:0000256" key="7">
    <source>
        <dbReference type="ARBA" id="ARBA00022989"/>
    </source>
</evidence>
<dbReference type="SUPFAM" id="SSF103506">
    <property type="entry name" value="Mitochondrial carrier"/>
    <property type="match status" value="1"/>
</dbReference>
<comment type="caution">
    <text evidence="13">The sequence shown here is derived from an EMBL/GenBank/DDBJ whole genome shotgun (WGS) entry which is preliminary data.</text>
</comment>
<dbReference type="PANTHER" id="PTHR45760">
    <property type="entry name" value="FI19922P1-RELATED"/>
    <property type="match status" value="1"/>
</dbReference>
<dbReference type="PROSITE" id="PS50920">
    <property type="entry name" value="SOLCAR"/>
    <property type="match status" value="3"/>
</dbReference>
<keyword evidence="8" id="KW-0496">Mitochondrion</keyword>
<organism evidence="13 14">
    <name type="scientific">Diacronema lutheri</name>
    <name type="common">Unicellular marine alga</name>
    <name type="synonym">Monochrysis lutheri</name>
    <dbReference type="NCBI Taxonomy" id="2081491"/>
    <lineage>
        <taxon>Eukaryota</taxon>
        <taxon>Haptista</taxon>
        <taxon>Haptophyta</taxon>
        <taxon>Pavlovophyceae</taxon>
        <taxon>Pavlovales</taxon>
        <taxon>Pavlovaceae</taxon>
        <taxon>Diacronema</taxon>
    </lineage>
</organism>
<protein>
    <submittedName>
        <fullName evidence="13">Uncharacterized protein</fullName>
    </submittedName>
</protein>
<keyword evidence="3 11" id="KW-0813">Transport</keyword>
<keyword evidence="7" id="KW-1133">Transmembrane helix</keyword>